<dbReference type="Gene3D" id="3.30.450.30">
    <property type="entry name" value="Dynein light chain 2a, cytoplasmic"/>
    <property type="match status" value="1"/>
</dbReference>
<dbReference type="PANTHER" id="PTHR10779">
    <property type="entry name" value="DYNEIN LIGHT CHAIN ROADBLOCK"/>
    <property type="match status" value="1"/>
</dbReference>
<organism evidence="3 4">
    <name type="scientific">Adineta steineri</name>
    <dbReference type="NCBI Taxonomy" id="433720"/>
    <lineage>
        <taxon>Eukaryota</taxon>
        <taxon>Metazoa</taxon>
        <taxon>Spiralia</taxon>
        <taxon>Gnathifera</taxon>
        <taxon>Rotifera</taxon>
        <taxon>Eurotatoria</taxon>
        <taxon>Bdelloidea</taxon>
        <taxon>Adinetida</taxon>
        <taxon>Adinetidae</taxon>
        <taxon>Adineta</taxon>
    </lineage>
</organism>
<dbReference type="AlphaFoldDB" id="A0A813N821"/>
<protein>
    <recommendedName>
        <fullName evidence="2">Roadblock/LAMTOR2 domain-containing protein</fullName>
    </recommendedName>
</protein>
<evidence type="ECO:0000313" key="3">
    <source>
        <dbReference type="EMBL" id="CAF0731749.1"/>
    </source>
</evidence>
<dbReference type="InterPro" id="IPR004942">
    <property type="entry name" value="Roadblock/LAMTOR2_dom"/>
</dbReference>
<evidence type="ECO:0000256" key="1">
    <source>
        <dbReference type="ARBA" id="ARBA00007191"/>
    </source>
</evidence>
<feature type="domain" description="Roadblock/LAMTOR2" evidence="2">
    <location>
        <begin position="11"/>
        <end position="100"/>
    </location>
</feature>
<evidence type="ECO:0000313" key="4">
    <source>
        <dbReference type="Proteomes" id="UP000663860"/>
    </source>
</evidence>
<proteinExistence type="inferred from homology"/>
<comment type="caution">
    <text evidence="3">The sequence shown here is derived from an EMBL/GenBank/DDBJ whole genome shotgun (WGS) entry which is preliminary data.</text>
</comment>
<gene>
    <name evidence="3" type="ORF">IZO911_LOCUS2917</name>
</gene>
<dbReference type="Pfam" id="PF03259">
    <property type="entry name" value="Robl_LC7"/>
    <property type="match status" value="1"/>
</dbReference>
<accession>A0A813N821</accession>
<dbReference type="SMART" id="SM00960">
    <property type="entry name" value="Robl_LC7"/>
    <property type="match status" value="1"/>
</dbReference>
<evidence type="ECO:0000259" key="2">
    <source>
        <dbReference type="SMART" id="SM00960"/>
    </source>
</evidence>
<comment type="similarity">
    <text evidence="1">Belongs to the GAMAD family.</text>
</comment>
<dbReference type="SUPFAM" id="SSF103196">
    <property type="entry name" value="Roadblock/LC7 domain"/>
    <property type="match status" value="1"/>
</dbReference>
<name>A0A813N821_9BILA</name>
<dbReference type="Proteomes" id="UP000663860">
    <property type="component" value="Unassembled WGS sequence"/>
</dbReference>
<dbReference type="EMBL" id="CAJNOE010000014">
    <property type="protein sequence ID" value="CAF0731749.1"/>
    <property type="molecule type" value="Genomic_DNA"/>
</dbReference>
<reference evidence="3" key="1">
    <citation type="submission" date="2021-02" db="EMBL/GenBank/DDBJ databases">
        <authorList>
            <person name="Nowell W R."/>
        </authorList>
    </citation>
    <scope>NUCLEOTIDE SEQUENCE</scope>
</reference>
<sequence>MEKSLNLLPTEEATLKRLLAHPNVEGIILTNEEGQLQYTSLDNNITFHITSKLLSFADMSRSIIRDIDPTDNLLTLRLRTRQKEMMVVAPEDGIQVIAIQKIHSSSSTIKQHIEDEYDDNS</sequence>